<feature type="transmembrane region" description="Helical" evidence="1">
    <location>
        <begin position="59"/>
        <end position="80"/>
    </location>
</feature>
<feature type="transmembrane region" description="Helical" evidence="1">
    <location>
        <begin position="180"/>
        <end position="200"/>
    </location>
</feature>
<dbReference type="AlphaFoldDB" id="A0A2H3KHK0"/>
<dbReference type="RefSeq" id="WP_097654684.1">
    <property type="nucleotide sequence ID" value="NZ_LYXE01000157.1"/>
</dbReference>
<dbReference type="PANTHER" id="PTHR43471:SF12">
    <property type="entry name" value="HYPOTHETICAL MEMBRANE PROTEIN, CONSERVED"/>
    <property type="match status" value="1"/>
</dbReference>
<feature type="transmembrane region" description="Helical" evidence="1">
    <location>
        <begin position="147"/>
        <end position="168"/>
    </location>
</feature>
<reference evidence="2 3" key="1">
    <citation type="submission" date="2016-05" db="EMBL/GenBank/DDBJ databases">
        <authorList>
            <person name="Lavstsen T."/>
            <person name="Jespersen J.S."/>
        </authorList>
    </citation>
    <scope>NUCLEOTIDE SEQUENCE [LARGE SCALE GENOMIC DNA]</scope>
    <source>
        <strain evidence="2 3">B7-9</strain>
    </source>
</reference>
<feature type="transmembrane region" description="Helical" evidence="1">
    <location>
        <begin position="115"/>
        <end position="141"/>
    </location>
</feature>
<sequence length="328" mass="34921">MSRGPSMPILFKEFAVQMRGSRSALLLALLIGLASIAARLIYGAIVGQLDRGAPLVSAQIGQILFITLSLVIQALIVFLAPATTVNAISSEHERGTFAMLQTTPMTPIQLVAGKLIAAFALLLILILAVLPVFAVVLLFGGVSLADLGRVLSTMLITALLGSVFGLFCSAATRQTYSATLLCYALLISLVGGTLLAANLWSLLNSMLPAPAIYVFANPLSAMAAALVPARPPDIISFTGGLRPLVLLNLLTRGVIDAGAQGVLPLYRATWMLYGGLSLIFFWLTLHLATPRRRWRPGKVDLALLLILLGYLVLAYGARDWWMAGLTRG</sequence>
<keyword evidence="1" id="KW-1133">Transmembrane helix</keyword>
<evidence type="ECO:0000256" key="1">
    <source>
        <dbReference type="SAM" id="Phobius"/>
    </source>
</evidence>
<feature type="transmembrane region" description="Helical" evidence="1">
    <location>
        <begin position="270"/>
        <end position="289"/>
    </location>
</feature>
<dbReference type="OrthoDB" id="153015at2"/>
<proteinExistence type="predicted"/>
<protein>
    <recommendedName>
        <fullName evidence="4">ABC transporter permease</fullName>
    </recommendedName>
</protein>
<organism evidence="2 3">
    <name type="scientific">Candidatus Chloroploca asiatica</name>
    <dbReference type="NCBI Taxonomy" id="1506545"/>
    <lineage>
        <taxon>Bacteria</taxon>
        <taxon>Bacillati</taxon>
        <taxon>Chloroflexota</taxon>
        <taxon>Chloroflexia</taxon>
        <taxon>Chloroflexales</taxon>
        <taxon>Chloroflexineae</taxon>
        <taxon>Oscillochloridaceae</taxon>
        <taxon>Candidatus Chloroploca</taxon>
    </lineage>
</organism>
<dbReference type="Proteomes" id="UP000220922">
    <property type="component" value="Unassembled WGS sequence"/>
</dbReference>
<keyword evidence="1" id="KW-0812">Transmembrane</keyword>
<evidence type="ECO:0000313" key="3">
    <source>
        <dbReference type="Proteomes" id="UP000220922"/>
    </source>
</evidence>
<feature type="transmembrane region" description="Helical" evidence="1">
    <location>
        <begin position="301"/>
        <end position="318"/>
    </location>
</feature>
<dbReference type="EMBL" id="LYXE01000157">
    <property type="protein sequence ID" value="PDV97259.1"/>
    <property type="molecule type" value="Genomic_DNA"/>
</dbReference>
<comment type="caution">
    <text evidence="2">The sequence shown here is derived from an EMBL/GenBank/DDBJ whole genome shotgun (WGS) entry which is preliminary data.</text>
</comment>
<keyword evidence="1" id="KW-0472">Membrane</keyword>
<dbReference type="Pfam" id="PF12679">
    <property type="entry name" value="ABC2_membrane_2"/>
    <property type="match status" value="1"/>
</dbReference>
<evidence type="ECO:0000313" key="2">
    <source>
        <dbReference type="EMBL" id="PDV97259.1"/>
    </source>
</evidence>
<name>A0A2H3KHK0_9CHLR</name>
<accession>A0A2H3KHK0</accession>
<dbReference type="GO" id="GO:0140359">
    <property type="term" value="F:ABC-type transporter activity"/>
    <property type="evidence" value="ECO:0007669"/>
    <property type="project" value="InterPro"/>
</dbReference>
<dbReference type="GO" id="GO:0005886">
    <property type="term" value="C:plasma membrane"/>
    <property type="evidence" value="ECO:0007669"/>
    <property type="project" value="UniProtKB-SubCell"/>
</dbReference>
<dbReference type="PANTHER" id="PTHR43471">
    <property type="entry name" value="ABC TRANSPORTER PERMEASE"/>
    <property type="match status" value="1"/>
</dbReference>
<gene>
    <name evidence="2" type="ORF">A9Q02_04965</name>
</gene>
<evidence type="ECO:0008006" key="4">
    <source>
        <dbReference type="Google" id="ProtNLM"/>
    </source>
</evidence>
<keyword evidence="3" id="KW-1185">Reference proteome</keyword>